<evidence type="ECO:0000259" key="2">
    <source>
        <dbReference type="PROSITE" id="PS50829"/>
    </source>
</evidence>
<feature type="compositionally biased region" description="Low complexity" evidence="1">
    <location>
        <begin position="1719"/>
        <end position="1731"/>
    </location>
</feature>
<feature type="region of interest" description="Disordered" evidence="1">
    <location>
        <begin position="1493"/>
        <end position="1558"/>
    </location>
</feature>
<dbReference type="SUPFAM" id="SSF55277">
    <property type="entry name" value="GYF domain"/>
    <property type="match status" value="1"/>
</dbReference>
<feature type="region of interest" description="Disordered" evidence="1">
    <location>
        <begin position="370"/>
        <end position="412"/>
    </location>
</feature>
<feature type="region of interest" description="Disordered" evidence="1">
    <location>
        <begin position="58"/>
        <end position="255"/>
    </location>
</feature>
<feature type="region of interest" description="Disordered" evidence="1">
    <location>
        <begin position="451"/>
        <end position="505"/>
    </location>
</feature>
<feature type="region of interest" description="Disordered" evidence="1">
    <location>
        <begin position="1240"/>
        <end position="1264"/>
    </location>
</feature>
<feature type="compositionally biased region" description="Low complexity" evidence="1">
    <location>
        <begin position="1515"/>
        <end position="1527"/>
    </location>
</feature>
<dbReference type="PANTHER" id="PTHR47471">
    <property type="entry name" value="GYF DOMAIN-CONTAINING PROTEIN"/>
    <property type="match status" value="1"/>
</dbReference>
<evidence type="ECO:0000256" key="1">
    <source>
        <dbReference type="SAM" id="MobiDB-lite"/>
    </source>
</evidence>
<feature type="region of interest" description="Disordered" evidence="1">
    <location>
        <begin position="1838"/>
        <end position="1863"/>
    </location>
</feature>
<feature type="compositionally biased region" description="Basic residues" evidence="1">
    <location>
        <begin position="1852"/>
        <end position="1862"/>
    </location>
</feature>
<sequence>MAERTNAESRNSVSVNIPHLISKDIQGDNSIPLSPQWLLPKPGDRHGAAIGDSQFVSYPSGTNRHDVVKSPGNGDHSHDMEKKRDIFRPSSMEAEVARRDRWRDEERDTNSGVRRDRWRGEGEKEVGGDANRKMDRWVDNSLSRHAGEARRPMPDRWSDSGNRESSYEQRRESKWNTRWGPDDKESESWREKWLESGKDGEGLRDKVMAPSVNHGKDTDKEADHHTRPWRSNISQSRGRGGDPPHHQSVASNKQPTMFSYGRGRGESVGPIFSGSRGRGNYQNSGHPYMVGTAVEKLEGSYGDYSTLKYSRTKLLDVYRMIDMETYKKPLESFVEVPSLTQVDPLEPLALFAPSPEELAILRGIDKGDIVSSGAPQVSKDGSVGRSSTEARRVKFGSREDLSSSTDDAKDENLYQAKGDPLVHSGTPLNENHPPLLESDSKLEMLRSLHPYQDSKSSMEAHTGADEAAPVREMNMPEKSVAHSSTPWRSQSMKERSRGPSHDIKDFSTEVRSRMSDVEWEHITAVSPAYYKDDRNWHVSEGFNVDMGREVNIKRQLSGVDMDQEAKVLLGREDSFAARDKAMLGRRGSSQPSPEDLSYYYKDPQGEIQGPFSGSDLIGWFEAGYFGIDLLVCVATASSDTPFSLLGDVMPHLRLKARPPPGFGAPKQSDSVMEASMRTQFSTLGKLPSVISEVDVMKGEQRSRHESMTGAENRFLESLMSTGSTSGLPLENFPFKEGAQGFVGNSSAGSPLVKGESGSDLSYLLAQRLSLESQRSLPNPLPFWPGRDALGAAPKAEILPDSHSPLSQLLPSFTESSHQIPIAQNVDLISMLHAASEKASSVINNGASAWGNFSDVRPLVNAVQAGNNPIKSGGMEVTHNKVEMHHHNQHFTSPEGYGIPSQMLSQQSQQQQHLPSPSLPHMLNQQLLDRPSGLLSPEKLLPSSISQDPQMMNLLQQQYMLSQLQLHPQAPAPSQLSYLDKLLLLKQQQQKHEQQQQQQLLLHQQQQQQHLLSQVLGQSHSRFTEASYGTLGDSASLDHLGIRQSQEAFHLNSKMPQNPLSFDNRVHESAHDMHDGQRSGFVNLTSQVPQDTGYTVDSDGSSLNLPHPALHRQKSEDQAGRLLVPVMAEGSACPEVVEKFPASEVLSVQHHAPVTHVSESVFPELVSQHDINTPETVAVSVSKGVEEALTVAVSVSSSGNALSDLSLSKKVKDKTLGGIDEESQRPQEQVQAEVLLAKEGKSFEARKTSEKKSRKAKNSKAQSSIDQGKVATKVISIQPLKLEFGAERTDLDEKTAGKVETEETTIGPSSLEKANSKTDLSGAEAADSLKLSNSLSKDASVEGKPESREFDSGSQNNFQASSIQRAWKAAPGFKPKSLLEIQQEEQRRVQTELSASEAALPVNSSTLSLPPWSGIVASSEHKNTRDIHQDVGNLGTSEYTNVKSKKSQLHDLLAEEVLAKANEKTEEGSAMPPVPAFTSRVEVSALDDNDFVEAKDTKKSRKKAAKSKNVGRKALSSPVSSVDPSVAPNLGDKGKNSRQVVQEKETFPAPPSGPSLGDFVLWKGGDQVNTSPAPAWSTDAGKLHKPTSLRAIQREQELKIMSVQQQVPVSIPVPSPPVKAQSNRSTRASGSSWQLSGSSPSKGTASPIHVYSQPKSKPDDDLFWGPLDQTKQDVKQSDFPSLSNVNNWGSKAITPTKGSNGGGSLSRQKSSVGSRQAEHSLSSSPASAAVSSKGRRDAATKHAEAIGFRDWCESESMRLTGTNDTSILEFCLKQSTSEARTTLIENLGSLDPNHEFIDKFLNYKELLSADVIEIAFQARTERRISGFEADYVHTDSKGNGDYDAEASLDPAKGGKKKGKKGKKVSPSVLGFNVVSNRIMMGEIQTIED</sequence>
<feature type="compositionally biased region" description="Basic and acidic residues" evidence="1">
    <location>
        <begin position="75"/>
        <end position="87"/>
    </location>
</feature>
<feature type="compositionally biased region" description="Basic and acidic residues" evidence="1">
    <location>
        <begin position="1338"/>
        <end position="1350"/>
    </location>
</feature>
<evidence type="ECO:0000313" key="4">
    <source>
        <dbReference type="Proteomes" id="UP000825729"/>
    </source>
</evidence>
<dbReference type="Gene3D" id="3.30.1490.40">
    <property type="match status" value="1"/>
</dbReference>
<dbReference type="PANTHER" id="PTHR47471:SF1">
    <property type="entry name" value="PROTEIN ESSENTIAL FOR POTEXVIRUS ACCUMULATION 1"/>
    <property type="match status" value="1"/>
</dbReference>
<dbReference type="SMART" id="SM00444">
    <property type="entry name" value="GYF"/>
    <property type="match status" value="1"/>
</dbReference>
<dbReference type="EMBL" id="JAINDJ010000008">
    <property type="protein sequence ID" value="KAG9440962.1"/>
    <property type="molecule type" value="Genomic_DNA"/>
</dbReference>
<proteinExistence type="predicted"/>
<feature type="compositionally biased region" description="Low complexity" evidence="1">
    <location>
        <begin position="1628"/>
        <end position="1642"/>
    </location>
</feature>
<dbReference type="Pfam" id="PF02213">
    <property type="entry name" value="GYF"/>
    <property type="match status" value="1"/>
</dbReference>
<dbReference type="InterPro" id="IPR035445">
    <property type="entry name" value="GYF-like_dom_sf"/>
</dbReference>
<evidence type="ECO:0000313" key="3">
    <source>
        <dbReference type="EMBL" id="KAG9440962.1"/>
    </source>
</evidence>
<reference evidence="3 4" key="1">
    <citation type="submission" date="2021-07" db="EMBL/GenBank/DDBJ databases">
        <title>The Aristolochia fimbriata genome: insights into angiosperm evolution, floral development and chemical biosynthesis.</title>
        <authorList>
            <person name="Jiao Y."/>
        </authorList>
    </citation>
    <scope>NUCLEOTIDE SEQUENCE [LARGE SCALE GENOMIC DNA]</scope>
    <source>
        <strain evidence="3">IBCAS-2021</strain>
        <tissue evidence="3">Leaf</tissue>
    </source>
</reference>
<dbReference type="CDD" id="cd00072">
    <property type="entry name" value="GYF"/>
    <property type="match status" value="1"/>
</dbReference>
<feature type="region of interest" description="Disordered" evidence="1">
    <location>
        <begin position="1609"/>
        <end position="1735"/>
    </location>
</feature>
<feature type="region of interest" description="Disordered" evidence="1">
    <location>
        <begin position="1292"/>
        <end position="1355"/>
    </location>
</feature>
<dbReference type="Proteomes" id="UP000825729">
    <property type="component" value="Unassembled WGS sequence"/>
</dbReference>
<feature type="compositionally biased region" description="Basic and acidic residues" evidence="1">
    <location>
        <begin position="145"/>
        <end position="207"/>
    </location>
</feature>
<keyword evidence="4" id="KW-1185">Reference proteome</keyword>
<dbReference type="PROSITE" id="PS50829">
    <property type="entry name" value="GYF"/>
    <property type="match status" value="1"/>
</dbReference>
<feature type="compositionally biased region" description="Basic residues" evidence="1">
    <location>
        <begin position="1497"/>
        <end position="1510"/>
    </location>
</feature>
<accession>A0AAV7DWJ3</accession>
<protein>
    <recommendedName>
        <fullName evidence="2">GYF domain-containing protein</fullName>
    </recommendedName>
</protein>
<feature type="compositionally biased region" description="Basic and acidic residues" evidence="1">
    <location>
        <begin position="491"/>
        <end position="505"/>
    </location>
</feature>
<feature type="compositionally biased region" description="Basic and acidic residues" evidence="1">
    <location>
        <begin position="1240"/>
        <end position="1250"/>
    </location>
</feature>
<organism evidence="3 4">
    <name type="scientific">Aristolochia fimbriata</name>
    <name type="common">White veined hardy Dutchman's pipe vine</name>
    <dbReference type="NCBI Taxonomy" id="158543"/>
    <lineage>
        <taxon>Eukaryota</taxon>
        <taxon>Viridiplantae</taxon>
        <taxon>Streptophyta</taxon>
        <taxon>Embryophyta</taxon>
        <taxon>Tracheophyta</taxon>
        <taxon>Spermatophyta</taxon>
        <taxon>Magnoliopsida</taxon>
        <taxon>Magnoliidae</taxon>
        <taxon>Piperales</taxon>
        <taxon>Aristolochiaceae</taxon>
        <taxon>Aristolochia</taxon>
    </lineage>
</organism>
<gene>
    <name evidence="3" type="ORF">H6P81_021127</name>
</gene>
<feature type="compositionally biased region" description="Low complexity" evidence="1">
    <location>
        <begin position="1324"/>
        <end position="1337"/>
    </location>
</feature>
<feature type="compositionally biased region" description="Basic and acidic residues" evidence="1">
    <location>
        <begin position="214"/>
        <end position="226"/>
    </location>
</feature>
<feature type="compositionally biased region" description="Polar residues" evidence="1">
    <location>
        <begin position="481"/>
        <end position="490"/>
    </location>
</feature>
<comment type="caution">
    <text evidence="3">The sequence shown here is derived from an EMBL/GenBank/DDBJ whole genome shotgun (WGS) entry which is preliminary data.</text>
</comment>
<name>A0AAV7DWJ3_ARIFI</name>
<feature type="region of interest" description="Disordered" evidence="1">
    <location>
        <begin position="888"/>
        <end position="922"/>
    </location>
</feature>
<feature type="compositionally biased region" description="Polar residues" evidence="1">
    <location>
        <begin position="1677"/>
        <end position="1688"/>
    </location>
</feature>
<feature type="compositionally biased region" description="Low complexity" evidence="1">
    <location>
        <begin position="899"/>
        <end position="919"/>
    </location>
</feature>
<dbReference type="InterPro" id="IPR003169">
    <property type="entry name" value="GYF"/>
</dbReference>
<feature type="domain" description="GYF" evidence="2">
    <location>
        <begin position="595"/>
        <end position="646"/>
    </location>
</feature>
<feature type="compositionally biased region" description="Basic and acidic residues" evidence="1">
    <location>
        <begin position="95"/>
        <end position="138"/>
    </location>
</feature>
<feature type="region of interest" description="Disordered" evidence="1">
    <location>
        <begin position="417"/>
        <end position="436"/>
    </location>
</feature>
<feature type="compositionally biased region" description="Basic and acidic residues" evidence="1">
    <location>
        <begin position="388"/>
        <end position="412"/>
    </location>
</feature>
<feature type="compositionally biased region" description="Polar residues" evidence="1">
    <location>
        <begin position="1704"/>
        <end position="1713"/>
    </location>
</feature>